<dbReference type="OrthoDB" id="9762726at2"/>
<gene>
    <name evidence="9" type="ORF">AS156_09720</name>
</gene>
<proteinExistence type="predicted"/>
<dbReference type="InterPro" id="IPR025943">
    <property type="entry name" value="Sigma_54_int_dom_ATP-bd_2"/>
</dbReference>
<evidence type="ECO:0000256" key="6">
    <source>
        <dbReference type="ARBA" id="ARBA00023159"/>
    </source>
</evidence>
<dbReference type="GO" id="GO:0005524">
    <property type="term" value="F:ATP binding"/>
    <property type="evidence" value="ECO:0007669"/>
    <property type="project" value="UniProtKB-KW"/>
</dbReference>
<evidence type="ECO:0000313" key="10">
    <source>
        <dbReference type="Proteomes" id="UP000057737"/>
    </source>
</evidence>
<evidence type="ECO:0000256" key="2">
    <source>
        <dbReference type="ARBA" id="ARBA00022840"/>
    </source>
</evidence>
<dbReference type="RefSeq" id="WP_066509292.1">
    <property type="nucleotide sequence ID" value="NZ_LNCU01000081.1"/>
</dbReference>
<protein>
    <submittedName>
        <fullName evidence="9">AAA family ATPase</fullName>
    </submittedName>
</protein>
<keyword evidence="4" id="KW-0805">Transcription regulation</keyword>
<dbReference type="Proteomes" id="UP000057737">
    <property type="component" value="Unassembled WGS sequence"/>
</dbReference>
<dbReference type="InterPro" id="IPR027417">
    <property type="entry name" value="P-loop_NTPase"/>
</dbReference>
<reference evidence="9 10" key="1">
    <citation type="submission" date="2015-11" db="EMBL/GenBank/DDBJ databases">
        <title>Draft Genome Sequence of the Strain BR 10303 (Bradyrhizobium sp.) isolated from nodules of Centrolobium paraense.</title>
        <authorList>
            <person name="Zelli J.E."/>
            <person name="Simoes-Araujo J.L."/>
            <person name="Barauna A.C."/>
            <person name="Silva K."/>
        </authorList>
    </citation>
    <scope>NUCLEOTIDE SEQUENCE [LARGE SCALE GENOMIC DNA]</scope>
    <source>
        <strain evidence="9 10">BR 10303</strain>
    </source>
</reference>
<evidence type="ECO:0000256" key="7">
    <source>
        <dbReference type="ARBA" id="ARBA00023163"/>
    </source>
</evidence>
<dbReference type="Pfam" id="PF01590">
    <property type="entry name" value="GAF"/>
    <property type="match status" value="1"/>
</dbReference>
<evidence type="ECO:0000256" key="4">
    <source>
        <dbReference type="ARBA" id="ARBA00023015"/>
    </source>
</evidence>
<feature type="domain" description="Sigma-54 factor interaction" evidence="8">
    <location>
        <begin position="332"/>
        <end position="559"/>
    </location>
</feature>
<dbReference type="Pfam" id="PF02954">
    <property type="entry name" value="HTH_8"/>
    <property type="match status" value="1"/>
</dbReference>
<dbReference type="Gene3D" id="3.40.50.300">
    <property type="entry name" value="P-loop containing nucleotide triphosphate hydrolases"/>
    <property type="match status" value="1"/>
</dbReference>
<dbReference type="CDD" id="cd00009">
    <property type="entry name" value="AAA"/>
    <property type="match status" value="1"/>
</dbReference>
<keyword evidence="6" id="KW-0010">Activator</keyword>
<organism evidence="9 10">
    <name type="scientific">Bradyrhizobium macuxiense</name>
    <dbReference type="NCBI Taxonomy" id="1755647"/>
    <lineage>
        <taxon>Bacteria</taxon>
        <taxon>Pseudomonadati</taxon>
        <taxon>Pseudomonadota</taxon>
        <taxon>Alphaproteobacteria</taxon>
        <taxon>Hyphomicrobiales</taxon>
        <taxon>Nitrobacteraceae</taxon>
        <taxon>Bradyrhizobium</taxon>
    </lineage>
</organism>
<name>A0A109JQB4_9BRAD</name>
<dbReference type="InterPro" id="IPR003593">
    <property type="entry name" value="AAA+_ATPase"/>
</dbReference>
<dbReference type="GO" id="GO:0043565">
    <property type="term" value="F:sequence-specific DNA binding"/>
    <property type="evidence" value="ECO:0007669"/>
    <property type="project" value="InterPro"/>
</dbReference>
<dbReference type="InterPro" id="IPR002078">
    <property type="entry name" value="Sigma_54_int"/>
</dbReference>
<dbReference type="Pfam" id="PF00158">
    <property type="entry name" value="Sigma54_activat"/>
    <property type="match status" value="1"/>
</dbReference>
<sequence length="626" mass="68224">MISARSHVEEIAGVAMGKGSLRDAPVLQSWLRCLNDYRLDPAQAQEAYIVPATQLKEHREQADELIRISRTAVEGLFHHVVDQNYVLLLSDARGVTVDFMGDPTFDNQLRRAGLYLGSEWSENRAGTCAVGACIVSGDPVIIHQDDHFDTSHINLTCTAAPIFDTLGDLTAVLDISQLRSPTIKASQHLALHLVTATTRRIELANLMARTRHDWILRISRSPDFLDVDPEAALTIDASGRITGLTHGGFRAFARMLDLDGNVTRSLIGAPISRFFDIDVDDLPRFRRGRSDRERVIRTRSGVPLFAGAIAPIVSVRGASSSIPRMPQALRDLSFGDPAMEAVQMRASKLAGRDVPILIQGETGAGKEFLARAIHEARPNAGRFVAVNCAAIPETLIESELFGYTPGAFTGAASRGKTGLIEAADGGTLFLDEIGDMPLSLQARLLRVLSEGEITPVGGLRPKPVRFRLISASHHRLDLLVADGRFRQDLFFRLNAATLVLPSLRERQDLDGLVDHLLVRIGADEGRTIRLNAAARMALRSHRWPGNLRELANALRVASALAEGSDITPEDLPEAVQTPRAPMPAVSAAQDLAAELAACGGNVSELARRLGVDRSTIHRRLRRIKKS</sequence>
<dbReference type="InterPro" id="IPR009057">
    <property type="entry name" value="Homeodomain-like_sf"/>
</dbReference>
<dbReference type="PANTHER" id="PTHR32071">
    <property type="entry name" value="TRANSCRIPTIONAL REGULATORY PROTEIN"/>
    <property type="match status" value="1"/>
</dbReference>
<keyword evidence="1" id="KW-0547">Nucleotide-binding</keyword>
<dbReference type="SUPFAM" id="SSF46689">
    <property type="entry name" value="Homeodomain-like"/>
    <property type="match status" value="1"/>
</dbReference>
<dbReference type="Gene3D" id="1.10.10.60">
    <property type="entry name" value="Homeodomain-like"/>
    <property type="match status" value="1"/>
</dbReference>
<dbReference type="AlphaFoldDB" id="A0A109JQB4"/>
<dbReference type="Gene3D" id="1.10.8.60">
    <property type="match status" value="1"/>
</dbReference>
<accession>A0A109JQB4</accession>
<evidence type="ECO:0000256" key="1">
    <source>
        <dbReference type="ARBA" id="ARBA00022741"/>
    </source>
</evidence>
<dbReference type="PROSITE" id="PS00676">
    <property type="entry name" value="SIGMA54_INTERACT_2"/>
    <property type="match status" value="1"/>
</dbReference>
<dbReference type="PANTHER" id="PTHR32071:SF77">
    <property type="entry name" value="TRANSCRIPTIONAL REGULATORY PROTEIN"/>
    <property type="match status" value="1"/>
</dbReference>
<dbReference type="GO" id="GO:0006355">
    <property type="term" value="P:regulation of DNA-templated transcription"/>
    <property type="evidence" value="ECO:0007669"/>
    <property type="project" value="InterPro"/>
</dbReference>
<dbReference type="FunFam" id="3.40.50.300:FF:000006">
    <property type="entry name" value="DNA-binding transcriptional regulator NtrC"/>
    <property type="match status" value="1"/>
</dbReference>
<dbReference type="PROSITE" id="PS00688">
    <property type="entry name" value="SIGMA54_INTERACT_3"/>
    <property type="match status" value="1"/>
</dbReference>
<dbReference type="EMBL" id="LNCU01000081">
    <property type="protein sequence ID" value="KWV52904.1"/>
    <property type="molecule type" value="Genomic_DNA"/>
</dbReference>
<dbReference type="InterPro" id="IPR058031">
    <property type="entry name" value="AAA_lid_NorR"/>
</dbReference>
<dbReference type="InterPro" id="IPR029016">
    <property type="entry name" value="GAF-like_dom_sf"/>
</dbReference>
<keyword evidence="7" id="KW-0804">Transcription</keyword>
<evidence type="ECO:0000256" key="3">
    <source>
        <dbReference type="ARBA" id="ARBA00023012"/>
    </source>
</evidence>
<evidence type="ECO:0000256" key="5">
    <source>
        <dbReference type="ARBA" id="ARBA00023125"/>
    </source>
</evidence>
<keyword evidence="10" id="KW-1185">Reference proteome</keyword>
<dbReference type="SUPFAM" id="SSF52540">
    <property type="entry name" value="P-loop containing nucleoside triphosphate hydrolases"/>
    <property type="match status" value="1"/>
</dbReference>
<dbReference type="Gene3D" id="3.30.450.40">
    <property type="match status" value="1"/>
</dbReference>
<dbReference type="Pfam" id="PF25601">
    <property type="entry name" value="AAA_lid_14"/>
    <property type="match status" value="1"/>
</dbReference>
<dbReference type="SMART" id="SM00382">
    <property type="entry name" value="AAA"/>
    <property type="match status" value="1"/>
</dbReference>
<dbReference type="PROSITE" id="PS50045">
    <property type="entry name" value="SIGMA54_INTERACT_4"/>
    <property type="match status" value="1"/>
</dbReference>
<dbReference type="InterPro" id="IPR025662">
    <property type="entry name" value="Sigma_54_int_dom_ATP-bd_1"/>
</dbReference>
<dbReference type="GO" id="GO:0000160">
    <property type="term" value="P:phosphorelay signal transduction system"/>
    <property type="evidence" value="ECO:0007669"/>
    <property type="project" value="UniProtKB-KW"/>
</dbReference>
<dbReference type="InterPro" id="IPR003018">
    <property type="entry name" value="GAF"/>
</dbReference>
<evidence type="ECO:0000313" key="9">
    <source>
        <dbReference type="EMBL" id="KWV52904.1"/>
    </source>
</evidence>
<evidence type="ECO:0000259" key="8">
    <source>
        <dbReference type="PROSITE" id="PS50045"/>
    </source>
</evidence>
<comment type="caution">
    <text evidence="9">The sequence shown here is derived from an EMBL/GenBank/DDBJ whole genome shotgun (WGS) entry which is preliminary data.</text>
</comment>
<dbReference type="InterPro" id="IPR002197">
    <property type="entry name" value="HTH_Fis"/>
</dbReference>
<dbReference type="InterPro" id="IPR025944">
    <property type="entry name" value="Sigma_54_int_dom_CS"/>
</dbReference>
<keyword evidence="3" id="KW-0902">Two-component regulatory system</keyword>
<keyword evidence="5" id="KW-0238">DNA-binding</keyword>
<dbReference type="PROSITE" id="PS00675">
    <property type="entry name" value="SIGMA54_INTERACT_1"/>
    <property type="match status" value="1"/>
</dbReference>
<keyword evidence="2" id="KW-0067">ATP-binding</keyword>